<organism evidence="5 6">
    <name type="scientific">Colletotrichum zoysiae</name>
    <dbReference type="NCBI Taxonomy" id="1216348"/>
    <lineage>
        <taxon>Eukaryota</taxon>
        <taxon>Fungi</taxon>
        <taxon>Dikarya</taxon>
        <taxon>Ascomycota</taxon>
        <taxon>Pezizomycotina</taxon>
        <taxon>Sordariomycetes</taxon>
        <taxon>Hypocreomycetidae</taxon>
        <taxon>Glomerellales</taxon>
        <taxon>Glomerellaceae</taxon>
        <taxon>Colletotrichum</taxon>
        <taxon>Colletotrichum graminicola species complex</taxon>
    </lineage>
</organism>
<evidence type="ECO:0000256" key="2">
    <source>
        <dbReference type="SAM" id="MobiDB-lite"/>
    </source>
</evidence>
<evidence type="ECO:0000259" key="4">
    <source>
        <dbReference type="Pfam" id="PF10342"/>
    </source>
</evidence>
<evidence type="ECO:0000256" key="1">
    <source>
        <dbReference type="ARBA" id="ARBA00022729"/>
    </source>
</evidence>
<proteinExistence type="predicted"/>
<feature type="chain" id="PRO_5042212870" description="Yeast cell wall synthesis Kre9/Knh1-like N-terminal domain-containing protein" evidence="3">
    <location>
        <begin position="20"/>
        <end position="249"/>
    </location>
</feature>
<reference evidence="5" key="1">
    <citation type="submission" date="2021-06" db="EMBL/GenBank/DDBJ databases">
        <title>Comparative genomics, transcriptomics and evolutionary studies reveal genomic signatures of adaptation to plant cell wall in hemibiotrophic fungi.</title>
        <authorList>
            <consortium name="DOE Joint Genome Institute"/>
            <person name="Baroncelli R."/>
            <person name="Diaz J.F."/>
            <person name="Benocci T."/>
            <person name="Peng M."/>
            <person name="Battaglia E."/>
            <person name="Haridas S."/>
            <person name="Andreopoulos W."/>
            <person name="Labutti K."/>
            <person name="Pangilinan J."/>
            <person name="Floch G.L."/>
            <person name="Makela M.R."/>
            <person name="Henrissat B."/>
            <person name="Grigoriev I.V."/>
            <person name="Crouch J.A."/>
            <person name="De Vries R.P."/>
            <person name="Sukno S.A."/>
            <person name="Thon M.R."/>
        </authorList>
    </citation>
    <scope>NUCLEOTIDE SEQUENCE</scope>
    <source>
        <strain evidence="5">MAFF235873</strain>
    </source>
</reference>
<gene>
    <name evidence="5" type="ORF">LX32DRAFT_302660</name>
</gene>
<feature type="region of interest" description="Disordered" evidence="2">
    <location>
        <begin position="200"/>
        <end position="219"/>
    </location>
</feature>
<dbReference type="AlphaFoldDB" id="A0AAD9HL76"/>
<sequence>MQFKISAAAFLAFAASALAQNPNFDPVYKPTSNEKVNAGSSLTIEWDAPDAFKDVTVAISLIGGATQNTQVPLMDIVSGIPNSAKKYTWSIPSTLGKDAFYGLVIKSEVNPSVDFQYSNPFHIVAGEGGSTGTTTVLATSGTATVTLSANTASATAPSSAPASESVIANSTAALSTTASPTAPAPGTSAAATTVSTVTRPAANGTATGTASGTSSGTATSPIATVTGAGAQTKAGVFAVLGGLAVAALF</sequence>
<keyword evidence="6" id="KW-1185">Reference proteome</keyword>
<accession>A0AAD9HL76</accession>
<name>A0AAD9HL76_9PEZI</name>
<feature type="signal peptide" evidence="3">
    <location>
        <begin position="1"/>
        <end position="19"/>
    </location>
</feature>
<evidence type="ECO:0000313" key="5">
    <source>
        <dbReference type="EMBL" id="KAK2030893.1"/>
    </source>
</evidence>
<protein>
    <recommendedName>
        <fullName evidence="4">Yeast cell wall synthesis Kre9/Knh1-like N-terminal domain-containing protein</fullName>
    </recommendedName>
</protein>
<dbReference type="Proteomes" id="UP001232148">
    <property type="component" value="Unassembled WGS sequence"/>
</dbReference>
<feature type="domain" description="Yeast cell wall synthesis Kre9/Knh1-like N-terminal" evidence="4">
    <location>
        <begin position="29"/>
        <end position="123"/>
    </location>
</feature>
<dbReference type="PANTHER" id="PTHR40633:SF1">
    <property type="entry name" value="GPI ANCHORED SERINE-THREONINE RICH PROTEIN (AFU_ORTHOLOGUE AFUA_1G03630)"/>
    <property type="match status" value="1"/>
</dbReference>
<dbReference type="InterPro" id="IPR018466">
    <property type="entry name" value="Kre9/Knh1-like_N"/>
</dbReference>
<comment type="caution">
    <text evidence="5">The sequence shown here is derived from an EMBL/GenBank/DDBJ whole genome shotgun (WGS) entry which is preliminary data.</text>
</comment>
<dbReference type="Pfam" id="PF10342">
    <property type="entry name" value="Kre9_KNH"/>
    <property type="match status" value="1"/>
</dbReference>
<evidence type="ECO:0000313" key="6">
    <source>
        <dbReference type="Proteomes" id="UP001232148"/>
    </source>
</evidence>
<dbReference type="InterPro" id="IPR052982">
    <property type="entry name" value="SRP1/TIP1-like"/>
</dbReference>
<dbReference type="EMBL" id="MU842846">
    <property type="protein sequence ID" value="KAK2030893.1"/>
    <property type="molecule type" value="Genomic_DNA"/>
</dbReference>
<evidence type="ECO:0000256" key="3">
    <source>
        <dbReference type="SAM" id="SignalP"/>
    </source>
</evidence>
<dbReference type="PANTHER" id="PTHR40633">
    <property type="entry name" value="MATRIX PROTEIN, PUTATIVE (AFU_ORTHOLOGUE AFUA_8G05410)-RELATED"/>
    <property type="match status" value="1"/>
</dbReference>
<keyword evidence="1 3" id="KW-0732">Signal</keyword>